<dbReference type="PROSITE" id="PS50994">
    <property type="entry name" value="INTEGRASE"/>
    <property type="match status" value="1"/>
</dbReference>
<dbReference type="InterPro" id="IPR009004">
    <property type="entry name" value="Transposase_Mu_C"/>
</dbReference>
<gene>
    <name evidence="3" type="ORF">AUC70_11865</name>
</gene>
<dbReference type="SUPFAM" id="SSF46955">
    <property type="entry name" value="Putative DNA-binding domain"/>
    <property type="match status" value="1"/>
</dbReference>
<dbReference type="Gene3D" id="1.10.10.10">
    <property type="entry name" value="Winged helix-like DNA-binding domain superfamily/Winged helix DNA-binding domain"/>
    <property type="match status" value="1"/>
</dbReference>
<evidence type="ECO:0000259" key="1">
    <source>
        <dbReference type="PROSITE" id="PS50994"/>
    </source>
</evidence>
<dbReference type="Pfam" id="PF02914">
    <property type="entry name" value="DDE_2"/>
    <property type="match status" value="1"/>
</dbReference>
<dbReference type="InterPro" id="IPR015378">
    <property type="entry name" value="Transposase-like_Mu_C"/>
</dbReference>
<dbReference type="InterPro" id="IPR004189">
    <property type="entry name" value="Phage_Mu_transposase"/>
</dbReference>
<dbReference type="InterPro" id="IPR036388">
    <property type="entry name" value="WH-like_DNA-bd_sf"/>
</dbReference>
<dbReference type="InterPro" id="IPR015126">
    <property type="entry name" value="Mu_I-gamma"/>
</dbReference>
<evidence type="ECO:0008006" key="5">
    <source>
        <dbReference type="Google" id="ProtNLM"/>
    </source>
</evidence>
<dbReference type="EMBL" id="LPWE01000014">
    <property type="protein sequence ID" value="ODR93552.1"/>
    <property type="molecule type" value="Genomic_DNA"/>
</dbReference>
<dbReference type="Gene3D" id="1.10.10.60">
    <property type="entry name" value="Homeodomain-like"/>
    <property type="match status" value="2"/>
</dbReference>
<proteinExistence type="predicted"/>
<dbReference type="Gene3D" id="3.30.420.10">
    <property type="entry name" value="Ribonuclease H-like superfamily/Ribonuclease H"/>
    <property type="match status" value="1"/>
</dbReference>
<evidence type="ECO:0000313" key="3">
    <source>
        <dbReference type="EMBL" id="ODR93552.1"/>
    </source>
</evidence>
<accession>A0A1E3VJ66</accession>
<evidence type="ECO:0000313" key="4">
    <source>
        <dbReference type="Proteomes" id="UP000094172"/>
    </source>
</evidence>
<dbReference type="Gene3D" id="6.10.250.2550">
    <property type="match status" value="1"/>
</dbReference>
<dbReference type="InterPro" id="IPR036397">
    <property type="entry name" value="RNaseH_sf"/>
</dbReference>
<name>A0A1E3VJ66_9HYPH</name>
<dbReference type="GO" id="GO:0015074">
    <property type="term" value="P:DNA integration"/>
    <property type="evidence" value="ECO:0007669"/>
    <property type="project" value="InterPro"/>
</dbReference>
<dbReference type="InterPro" id="IPR009061">
    <property type="entry name" value="DNA-bd_dom_put_sf"/>
</dbReference>
<keyword evidence="4" id="KW-1185">Reference proteome</keyword>
<dbReference type="PROSITE" id="PS51702">
    <property type="entry name" value="HTH_MU"/>
    <property type="match status" value="1"/>
</dbReference>
<dbReference type="SUPFAM" id="SSF46689">
    <property type="entry name" value="Homeodomain-like"/>
    <property type="match status" value="2"/>
</dbReference>
<dbReference type="InterPro" id="IPR009057">
    <property type="entry name" value="Homeodomain-like_sf"/>
</dbReference>
<organism evidence="3 4">
    <name type="scientific">Methyloceanibacter stevinii</name>
    <dbReference type="NCBI Taxonomy" id="1774970"/>
    <lineage>
        <taxon>Bacteria</taxon>
        <taxon>Pseudomonadati</taxon>
        <taxon>Pseudomonadota</taxon>
        <taxon>Alphaproteobacteria</taxon>
        <taxon>Hyphomicrobiales</taxon>
        <taxon>Hyphomicrobiaceae</taxon>
        <taxon>Methyloceanibacter</taxon>
    </lineage>
</organism>
<dbReference type="Pfam" id="PF09039">
    <property type="entry name" value="HTH_Tnp_Mu_2"/>
    <property type="match status" value="1"/>
</dbReference>
<dbReference type="InterPro" id="IPR003314">
    <property type="entry name" value="Mu-type_HTH"/>
</dbReference>
<evidence type="ECO:0000259" key="2">
    <source>
        <dbReference type="PROSITE" id="PS51702"/>
    </source>
</evidence>
<dbReference type="AlphaFoldDB" id="A0A1E3VJ66"/>
<dbReference type="InterPro" id="IPR012337">
    <property type="entry name" value="RNaseH-like_sf"/>
</dbReference>
<comment type="caution">
    <text evidence="3">The sequence shown here is derived from an EMBL/GenBank/DDBJ whole genome shotgun (WGS) entry which is preliminary data.</text>
</comment>
<feature type="domain" description="Integrase catalytic" evidence="1">
    <location>
        <begin position="242"/>
        <end position="458"/>
    </location>
</feature>
<dbReference type="SUPFAM" id="SSF53098">
    <property type="entry name" value="Ribonuclease H-like"/>
    <property type="match status" value="1"/>
</dbReference>
<reference evidence="3 4" key="1">
    <citation type="journal article" date="2016" name="Environ. Microbiol.">
        <title>New Methyloceanibacter diversity from North Sea sediments includes methanotroph containing solely the soluble methane monooxygenase.</title>
        <authorList>
            <person name="Vekeman B."/>
            <person name="Kerckhof F.M."/>
            <person name="Cremers G."/>
            <person name="de Vos P."/>
            <person name="Vandamme P."/>
            <person name="Boon N."/>
            <person name="Op den Camp H.J."/>
            <person name="Heylen K."/>
        </authorList>
    </citation>
    <scope>NUCLEOTIDE SEQUENCE [LARGE SCALE GENOMIC DNA]</scope>
    <source>
        <strain evidence="3 4">R-67176</strain>
    </source>
</reference>
<dbReference type="Gene3D" id="2.30.30.130">
    <property type="entry name" value="Transposase, Mu, C-terminal"/>
    <property type="match status" value="1"/>
</dbReference>
<dbReference type="Proteomes" id="UP000094172">
    <property type="component" value="Unassembled WGS sequence"/>
</dbReference>
<protein>
    <recommendedName>
        <fullName evidence="5">HTH Mu-type domain-containing protein</fullName>
    </recommendedName>
</protein>
<dbReference type="STRING" id="1774970.AUC70_11865"/>
<dbReference type="GO" id="GO:0003677">
    <property type="term" value="F:DNA binding"/>
    <property type="evidence" value="ECO:0007669"/>
    <property type="project" value="InterPro"/>
</dbReference>
<feature type="domain" description="HTH Mu-type" evidence="2">
    <location>
        <begin position="2"/>
        <end position="73"/>
    </location>
</feature>
<dbReference type="SUPFAM" id="SSF50610">
    <property type="entry name" value="mu transposase, C-terminal domain"/>
    <property type="match status" value="1"/>
</dbReference>
<dbReference type="InterPro" id="IPR001584">
    <property type="entry name" value="Integrase_cat-core"/>
</dbReference>
<dbReference type="RefSeq" id="WP_069445617.1">
    <property type="nucleotide sequence ID" value="NZ_LPWE01000014.1"/>
</dbReference>
<sequence>MTWVTVQDLVEVGAGALPTDERALGRYIERHGWRDDAARARLKSGQGGGWEYHYTLLPTDVQCRVLARAQQGAQSEADRNEQAKAEELWARFERLPKGVRDKAEKRLVAVKQVRDLRRGGIDATTAVALAAADHGVSATTLWSWLRLVEGLDEAHWLPVLAPRHAGRTSTVECSAEAWAFLKADYLRPEQPSFTACYRRMKEAAEQHGWAPIPSAKTLQRRVNREVPRGARVLARGGRDTAKAIFPHQTRDRSGFMAMQAVNADGHRFDVFVKWPDGEVSRPLMVAVQDLYSGMIVGHRLAKTENWTAVRGAFADMMESWGIPEQAWLDNGRAFASKWLTGGMANRFRFKIKDDEPVGLLKAVGVQVHWTTPYHGQAKPIERAFRDLCEEIAKHPACQGAYTGNRPDAKPDNYGAKAVPFEEFRKLVAAEIARHNRRDGRRTAVAHGRSFFETFKDGLERALVTRATEAQLRMFLMAAEGVTARKPTGEVQLAGNRYWADQLVDVAGRKVVVRFDPDDLLSSVAVYSLDGRFIATAPCIEASGFADIDKAKEHARMRRAWLKRQRECLDLENRMSLDELARLFRDAPPDDDKPEPSVLRLAVNETPRPAEVDATDNERASTSFGRAVAAMDSGGDVLQFPTGKEKGAES</sequence>
<dbReference type="GO" id="GO:0006313">
    <property type="term" value="P:DNA transposition"/>
    <property type="evidence" value="ECO:0007669"/>
    <property type="project" value="InterPro"/>
</dbReference>
<dbReference type="GO" id="GO:0004803">
    <property type="term" value="F:transposase activity"/>
    <property type="evidence" value="ECO:0007669"/>
    <property type="project" value="InterPro"/>
</dbReference>
<dbReference type="Pfam" id="PF09299">
    <property type="entry name" value="Mu-transpos_C"/>
    <property type="match status" value="1"/>
</dbReference>